<dbReference type="Proteomes" id="UP000194977">
    <property type="component" value="Unassembled WGS sequence"/>
</dbReference>
<proteinExistence type="inferred from homology"/>
<dbReference type="InterPro" id="IPR023393">
    <property type="entry name" value="START-like_dom_sf"/>
</dbReference>
<dbReference type="GO" id="GO:0048039">
    <property type="term" value="F:ubiquinone binding"/>
    <property type="evidence" value="ECO:0007669"/>
    <property type="project" value="InterPro"/>
</dbReference>
<sequence length="157" mass="18454">MILYATNFKFFYFIIMAHVFHEVIEPYSIEQMFALVNDITLYPEFVPDCIATGIIRKQDNLMAAFIEVEKLGFKKSFTTLNKINQPHSIEMSLLDGPFKYLSGRWQFTSLEENKSKISFELNFEFKNKLLDIAFTPVFKEVMSNMVNAFSQRARQIY</sequence>
<dbReference type="SUPFAM" id="SSF55961">
    <property type="entry name" value="Bet v1-like"/>
    <property type="match status" value="1"/>
</dbReference>
<evidence type="ECO:0000313" key="5">
    <source>
        <dbReference type="EMBL" id="OTQ09251.1"/>
    </source>
</evidence>
<dbReference type="Gene3D" id="3.30.530.20">
    <property type="match status" value="1"/>
</dbReference>
<protein>
    <recommendedName>
        <fullName evidence="3">Coenzyme Q-binding protein COQ10 START domain-containing protein</fullName>
    </recommendedName>
</protein>
<dbReference type="PANTHER" id="PTHR12901:SF10">
    <property type="entry name" value="COENZYME Q-BINDING PROTEIN COQ10, MITOCHONDRIAL"/>
    <property type="match status" value="1"/>
</dbReference>
<keyword evidence="6" id="KW-1185">Reference proteome</keyword>
<dbReference type="PANTHER" id="PTHR12901">
    <property type="entry name" value="SPERM PROTEIN HOMOLOG"/>
    <property type="match status" value="1"/>
</dbReference>
<evidence type="ECO:0000256" key="1">
    <source>
        <dbReference type="ARBA" id="ARBA00008918"/>
    </source>
</evidence>
<dbReference type="InterPro" id="IPR044996">
    <property type="entry name" value="COQ10-like"/>
</dbReference>
<accession>A0A242NGY9</accession>
<dbReference type="AlphaFoldDB" id="A0A242NGY9"/>
<evidence type="ECO:0000313" key="6">
    <source>
        <dbReference type="Proteomes" id="UP000194800"/>
    </source>
</evidence>
<dbReference type="EMBL" id="NART01000048">
    <property type="protein sequence ID" value="OTQ09251.1"/>
    <property type="molecule type" value="Genomic_DNA"/>
</dbReference>
<dbReference type="CDD" id="cd07813">
    <property type="entry name" value="COQ10p_like"/>
    <property type="match status" value="1"/>
</dbReference>
<dbReference type="EMBL" id="NARP01000019">
    <property type="protein sequence ID" value="OTP99248.1"/>
    <property type="molecule type" value="Genomic_DNA"/>
</dbReference>
<evidence type="ECO:0000256" key="2">
    <source>
        <dbReference type="ARBA" id="ARBA00022649"/>
    </source>
</evidence>
<dbReference type="GO" id="GO:0045333">
    <property type="term" value="P:cellular respiration"/>
    <property type="evidence" value="ECO:0007669"/>
    <property type="project" value="InterPro"/>
</dbReference>
<dbReference type="InterPro" id="IPR005031">
    <property type="entry name" value="COQ10_START"/>
</dbReference>
<name>A0A242NGY9_9GAMM</name>
<gene>
    <name evidence="5" type="ORF">B6C91_09835</name>
    <name evidence="4" type="ORF">B6D08_08275</name>
</gene>
<comment type="caution">
    <text evidence="4">The sequence shown here is derived from an EMBL/GenBank/DDBJ whole genome shotgun (WGS) entry which is preliminary data.</text>
</comment>
<dbReference type="Pfam" id="PF03364">
    <property type="entry name" value="Polyketide_cyc"/>
    <property type="match status" value="1"/>
</dbReference>
<organism evidence="4 7">
    <name type="scientific">Gilliamella apicola</name>
    <dbReference type="NCBI Taxonomy" id="1196095"/>
    <lineage>
        <taxon>Bacteria</taxon>
        <taxon>Pseudomonadati</taxon>
        <taxon>Pseudomonadota</taxon>
        <taxon>Gammaproteobacteria</taxon>
        <taxon>Orbales</taxon>
        <taxon>Orbaceae</taxon>
        <taxon>Gilliamella</taxon>
    </lineage>
</organism>
<evidence type="ECO:0000313" key="4">
    <source>
        <dbReference type="EMBL" id="OTP99248.1"/>
    </source>
</evidence>
<evidence type="ECO:0000313" key="7">
    <source>
        <dbReference type="Proteomes" id="UP000194977"/>
    </source>
</evidence>
<evidence type="ECO:0000259" key="3">
    <source>
        <dbReference type="Pfam" id="PF03364"/>
    </source>
</evidence>
<keyword evidence="2" id="KW-1277">Toxin-antitoxin system</keyword>
<comment type="similarity">
    <text evidence="1">Belongs to the ribosome association toxin RatA family.</text>
</comment>
<dbReference type="Proteomes" id="UP000194800">
    <property type="component" value="Unassembled WGS sequence"/>
</dbReference>
<reference evidence="6 7" key="1">
    <citation type="submission" date="2017-03" db="EMBL/GenBank/DDBJ databases">
        <title>Comparative genomics of honeybee gut symbionts reveal geographically distinct and subgroup specific antibiotic resistance.</title>
        <authorList>
            <person name="Ludvigsen J."/>
            <person name="Porcellato D."/>
            <person name="Labee-Lund T.M."/>
            <person name="Amdam G.V."/>
            <person name="Rudi K."/>
        </authorList>
    </citation>
    <scope>NUCLEOTIDE SEQUENCE [LARGE SCALE GENOMIC DNA]</scope>
    <source>
        <strain evidence="4 7">A-7-12</strain>
        <strain evidence="5 6">A-9-12</strain>
    </source>
</reference>
<feature type="domain" description="Coenzyme Q-binding protein COQ10 START" evidence="3">
    <location>
        <begin position="26"/>
        <end position="149"/>
    </location>
</feature>